<dbReference type="Pfam" id="PF02798">
    <property type="entry name" value="GST_N"/>
    <property type="match status" value="1"/>
</dbReference>
<dbReference type="AlphaFoldDB" id="A0A2W2BK61"/>
<dbReference type="PROSITE" id="PS50405">
    <property type="entry name" value="GST_CTER"/>
    <property type="match status" value="1"/>
</dbReference>
<dbReference type="InterPro" id="IPR004045">
    <property type="entry name" value="Glutathione_S-Trfase_N"/>
</dbReference>
<name>A0A2W2BK61_9HYPH</name>
<dbReference type="InterPro" id="IPR010987">
    <property type="entry name" value="Glutathione-S-Trfase_C-like"/>
</dbReference>
<dbReference type="InterPro" id="IPR040079">
    <property type="entry name" value="Glutathione_S-Trfase"/>
</dbReference>
<reference evidence="6" key="1">
    <citation type="submission" date="2018-06" db="EMBL/GenBank/DDBJ databases">
        <title>Aestuariibacter litoralis strain KCTC 52945T.</title>
        <authorList>
            <person name="Li X."/>
            <person name="Salam N."/>
            <person name="Li J.-L."/>
            <person name="Chen Y.-M."/>
            <person name="Yang Z.-W."/>
            <person name="Zhang L.-Y."/>
            <person name="Han M.-X."/>
            <person name="Xiao M."/>
            <person name="Li W.-J."/>
        </authorList>
    </citation>
    <scope>NUCLEOTIDE SEQUENCE [LARGE SCALE GENOMIC DNA]</scope>
    <source>
        <strain evidence="6">KCTC 52945</strain>
    </source>
</reference>
<dbReference type="PROSITE" id="PS50404">
    <property type="entry name" value="GST_NTER"/>
    <property type="match status" value="1"/>
</dbReference>
<comment type="similarity">
    <text evidence="1">Belongs to the GST superfamily.</text>
</comment>
<sequence>MAKTAKKAAKKPDVKKAAARKPAAKPLPAKKLPARKPAAAAPAAAAVNKERFTLYGMLGSGPTYTVGLMLSLSKYPFSYFHVNLREGQHKQPDYLVKNRYGQVPALRDGQVYYVQSAAILQHLADELHKFDGKTDVEKNRIREWMFWQWDKLAVPVYRLRARARGLRQFGDEVRIMYDTEAKAALAVLENELSKSEWVAAKRPTIADVGVYGVLRYIGEANIDLTPYPNVSAWKKRFEALPGFGTPEQILPMESRLL</sequence>
<feature type="region of interest" description="Disordered" evidence="2">
    <location>
        <begin position="1"/>
        <end position="35"/>
    </location>
</feature>
<feature type="domain" description="GST C-terminal" evidence="4">
    <location>
        <begin position="134"/>
        <end position="257"/>
    </location>
</feature>
<accession>A0A2W2BK61</accession>
<dbReference type="Pfam" id="PF00043">
    <property type="entry name" value="GST_C"/>
    <property type="match status" value="1"/>
</dbReference>
<dbReference type="Gene3D" id="1.20.1050.10">
    <property type="match status" value="1"/>
</dbReference>
<dbReference type="PANTHER" id="PTHR44051">
    <property type="entry name" value="GLUTATHIONE S-TRANSFERASE-RELATED"/>
    <property type="match status" value="1"/>
</dbReference>
<evidence type="ECO:0000313" key="5">
    <source>
        <dbReference type="EMBL" id="PZF76287.1"/>
    </source>
</evidence>
<dbReference type="Proteomes" id="UP000248795">
    <property type="component" value="Unassembled WGS sequence"/>
</dbReference>
<evidence type="ECO:0000256" key="1">
    <source>
        <dbReference type="RuleBase" id="RU003494"/>
    </source>
</evidence>
<evidence type="ECO:0000259" key="3">
    <source>
        <dbReference type="PROSITE" id="PS50404"/>
    </source>
</evidence>
<comment type="caution">
    <text evidence="5">The sequence shown here is derived from an EMBL/GenBank/DDBJ whole genome shotgun (WGS) entry which is preliminary data.</text>
</comment>
<proteinExistence type="inferred from homology"/>
<dbReference type="SFLD" id="SFLDS00019">
    <property type="entry name" value="Glutathione_Transferase_(cytos"/>
    <property type="match status" value="1"/>
</dbReference>
<dbReference type="SFLD" id="SFLDG00358">
    <property type="entry name" value="Main_(cytGST)"/>
    <property type="match status" value="1"/>
</dbReference>
<dbReference type="InterPro" id="IPR004046">
    <property type="entry name" value="GST_C"/>
</dbReference>
<feature type="domain" description="GST N-terminal" evidence="3">
    <location>
        <begin position="50"/>
        <end position="131"/>
    </location>
</feature>
<dbReference type="PANTHER" id="PTHR44051:SF2">
    <property type="entry name" value="HYPOTHETICAL GLUTATHIONE S-TRANSFERASE LIKE PROTEIN"/>
    <property type="match status" value="1"/>
</dbReference>
<protein>
    <recommendedName>
        <fullName evidence="7">Glutathione S-transferase family protein</fullName>
    </recommendedName>
</protein>
<dbReference type="SUPFAM" id="SSF47616">
    <property type="entry name" value="GST C-terminal domain-like"/>
    <property type="match status" value="1"/>
</dbReference>
<evidence type="ECO:0000313" key="6">
    <source>
        <dbReference type="Proteomes" id="UP000248795"/>
    </source>
</evidence>
<organism evidence="5 6">
    <name type="scientific">Aestuariivirga litoralis</name>
    <dbReference type="NCBI Taxonomy" id="2650924"/>
    <lineage>
        <taxon>Bacteria</taxon>
        <taxon>Pseudomonadati</taxon>
        <taxon>Pseudomonadota</taxon>
        <taxon>Alphaproteobacteria</taxon>
        <taxon>Hyphomicrobiales</taxon>
        <taxon>Aestuariivirgaceae</taxon>
        <taxon>Aestuariivirga</taxon>
    </lineage>
</organism>
<evidence type="ECO:0000256" key="2">
    <source>
        <dbReference type="SAM" id="MobiDB-lite"/>
    </source>
</evidence>
<dbReference type="EMBL" id="QKVK01000006">
    <property type="protein sequence ID" value="PZF76287.1"/>
    <property type="molecule type" value="Genomic_DNA"/>
</dbReference>
<dbReference type="InterPro" id="IPR036249">
    <property type="entry name" value="Thioredoxin-like_sf"/>
</dbReference>
<dbReference type="RefSeq" id="WP_111199124.1">
    <property type="nucleotide sequence ID" value="NZ_QKVK01000006.1"/>
</dbReference>
<dbReference type="SUPFAM" id="SSF52833">
    <property type="entry name" value="Thioredoxin-like"/>
    <property type="match status" value="1"/>
</dbReference>
<evidence type="ECO:0008006" key="7">
    <source>
        <dbReference type="Google" id="ProtNLM"/>
    </source>
</evidence>
<keyword evidence="6" id="KW-1185">Reference proteome</keyword>
<dbReference type="InterPro" id="IPR036282">
    <property type="entry name" value="Glutathione-S-Trfase_C_sf"/>
</dbReference>
<evidence type="ECO:0000259" key="4">
    <source>
        <dbReference type="PROSITE" id="PS50405"/>
    </source>
</evidence>
<gene>
    <name evidence="5" type="ORF">DK847_13930</name>
</gene>
<feature type="compositionally biased region" description="Low complexity" evidence="2">
    <location>
        <begin position="24"/>
        <end position="35"/>
    </location>
</feature>
<dbReference type="Gene3D" id="3.40.30.10">
    <property type="entry name" value="Glutaredoxin"/>
    <property type="match status" value="1"/>
</dbReference>